<organism evidence="8 9">
    <name type="scientific">Nocardia aurea</name>
    <dbReference type="NCBI Taxonomy" id="2144174"/>
    <lineage>
        <taxon>Bacteria</taxon>
        <taxon>Bacillati</taxon>
        <taxon>Actinomycetota</taxon>
        <taxon>Actinomycetes</taxon>
        <taxon>Mycobacteriales</taxon>
        <taxon>Nocardiaceae</taxon>
        <taxon>Nocardia</taxon>
    </lineage>
</organism>
<dbReference type="PRINTS" id="PR00046">
    <property type="entry name" value="SIGMA70FCT"/>
</dbReference>
<dbReference type="InterPro" id="IPR014322">
    <property type="entry name" value="RNA_pol_sigma-B/F/G"/>
</dbReference>
<dbReference type="RefSeq" id="WP_355089764.1">
    <property type="nucleotide sequence ID" value="NZ_JBEXKW010000079.1"/>
</dbReference>
<proteinExistence type="inferred from homology"/>
<comment type="caution">
    <text evidence="8">The sequence shown here is derived from an EMBL/GenBank/DDBJ whole genome shotgun (WGS) entry which is preliminary data.</text>
</comment>
<reference evidence="8 9" key="1">
    <citation type="submission" date="2024-06" db="EMBL/GenBank/DDBJ databases">
        <title>The Natural Products Discovery Center: Release of the First 8490 Sequenced Strains for Exploring Actinobacteria Biosynthetic Diversity.</title>
        <authorList>
            <person name="Kalkreuter E."/>
            <person name="Kautsar S.A."/>
            <person name="Yang D."/>
            <person name="Bader C.D."/>
            <person name="Teijaro C.N."/>
            <person name="Fluegel L."/>
            <person name="Davis C.M."/>
            <person name="Simpson J.R."/>
            <person name="Lauterbach L."/>
            <person name="Steele A.D."/>
            <person name="Gui C."/>
            <person name="Meng S."/>
            <person name="Li G."/>
            <person name="Viehrig K."/>
            <person name="Ye F."/>
            <person name="Su P."/>
            <person name="Kiefer A.F."/>
            <person name="Nichols A."/>
            <person name="Cepeda A.J."/>
            <person name="Yan W."/>
            <person name="Fan B."/>
            <person name="Jiang Y."/>
            <person name="Adhikari A."/>
            <person name="Zheng C.-J."/>
            <person name="Schuster L."/>
            <person name="Cowan T.M."/>
            <person name="Smanski M.J."/>
            <person name="Chevrette M.G."/>
            <person name="De Carvalho L.P.S."/>
            <person name="Shen B."/>
        </authorList>
    </citation>
    <scope>NUCLEOTIDE SEQUENCE [LARGE SCALE GENOMIC DNA]</scope>
    <source>
        <strain evidence="8 9">NPDC050403</strain>
    </source>
</reference>
<dbReference type="Gene3D" id="1.20.120.1810">
    <property type="match status" value="1"/>
</dbReference>
<dbReference type="Proteomes" id="UP001551695">
    <property type="component" value="Unassembled WGS sequence"/>
</dbReference>
<dbReference type="Gene3D" id="1.20.140.160">
    <property type="match status" value="1"/>
</dbReference>
<evidence type="ECO:0000256" key="3">
    <source>
        <dbReference type="ARBA" id="ARBA00023015"/>
    </source>
</evidence>
<dbReference type="Pfam" id="PF04542">
    <property type="entry name" value="Sigma70_r2"/>
    <property type="match status" value="1"/>
</dbReference>
<dbReference type="InterPro" id="IPR007624">
    <property type="entry name" value="RNA_pol_sigma70_r3"/>
</dbReference>
<dbReference type="PROSITE" id="PS50943">
    <property type="entry name" value="HTH_CROC1"/>
    <property type="match status" value="1"/>
</dbReference>
<evidence type="ECO:0000313" key="9">
    <source>
        <dbReference type="Proteomes" id="UP001551695"/>
    </source>
</evidence>
<dbReference type="EMBL" id="JBFAKC010000005">
    <property type="protein sequence ID" value="MEV0708621.1"/>
    <property type="molecule type" value="Genomic_DNA"/>
</dbReference>
<evidence type="ECO:0000256" key="1">
    <source>
        <dbReference type="ARBA" id="ARBA00007788"/>
    </source>
</evidence>
<dbReference type="SUPFAM" id="SSF88659">
    <property type="entry name" value="Sigma3 and sigma4 domains of RNA polymerase sigma factors"/>
    <property type="match status" value="2"/>
</dbReference>
<keyword evidence="4" id="KW-0731">Sigma factor</keyword>
<evidence type="ECO:0000256" key="5">
    <source>
        <dbReference type="ARBA" id="ARBA00023125"/>
    </source>
</evidence>
<evidence type="ECO:0000259" key="7">
    <source>
        <dbReference type="PROSITE" id="PS50943"/>
    </source>
</evidence>
<comment type="similarity">
    <text evidence="1">Belongs to the sigma-70 factor family.</text>
</comment>
<sequence length="280" mass="31184">MTASTNETEHPRTSRSVGDSYDNIEPWFDKLAALDPTDPEHARTRAHIIDLCLPLAANIARKFNNRGEALDDLLQIARVGLVLAVDRYDTAHGASFLSFAIPTIMGEVRRYFRDHTWSVRVPRATKELQQRLGPVTETLTQRLGRGPTAREIAAELDVEVTEVTRALIARNAYRANSLDNTGGQDDDVSAASVLDTLGAHEPSYRLIEDRMAVRPLLAALPEHERQILAWRFFDQLTQAQIAERIGVSQMQVSRILNRVLSGLREQALAESPTNRKAATA</sequence>
<dbReference type="InterPro" id="IPR007630">
    <property type="entry name" value="RNA_pol_sigma70_r4"/>
</dbReference>
<dbReference type="PANTHER" id="PTHR30385:SF4">
    <property type="entry name" value="RNA POLYMERASE SIGMA-E FACTOR"/>
    <property type="match status" value="1"/>
</dbReference>
<evidence type="ECO:0000256" key="4">
    <source>
        <dbReference type="ARBA" id="ARBA00023082"/>
    </source>
</evidence>
<dbReference type="InterPro" id="IPR014284">
    <property type="entry name" value="RNA_pol_sigma-70_dom"/>
</dbReference>
<dbReference type="InterPro" id="IPR007627">
    <property type="entry name" value="RNA_pol_sigma70_r2"/>
</dbReference>
<dbReference type="InterPro" id="IPR013325">
    <property type="entry name" value="RNA_pol_sigma_r2"/>
</dbReference>
<dbReference type="PANTHER" id="PTHR30385">
    <property type="entry name" value="SIGMA FACTOR F FLAGELLAR"/>
    <property type="match status" value="1"/>
</dbReference>
<evidence type="ECO:0000256" key="6">
    <source>
        <dbReference type="ARBA" id="ARBA00023163"/>
    </source>
</evidence>
<accession>A0ABV3FT71</accession>
<keyword evidence="2" id="KW-0749">Sporulation</keyword>
<dbReference type="NCBIfam" id="TIGR02937">
    <property type="entry name" value="sigma70-ECF"/>
    <property type="match status" value="1"/>
</dbReference>
<protein>
    <submittedName>
        <fullName evidence="8">RNA polymerase sigma factor SigF</fullName>
    </submittedName>
</protein>
<name>A0ABV3FT71_9NOCA</name>
<evidence type="ECO:0000256" key="2">
    <source>
        <dbReference type="ARBA" id="ARBA00022969"/>
    </source>
</evidence>
<dbReference type="Pfam" id="PF04545">
    <property type="entry name" value="Sigma70_r4"/>
    <property type="match status" value="1"/>
</dbReference>
<dbReference type="InterPro" id="IPR001387">
    <property type="entry name" value="Cro/C1-type_HTH"/>
</dbReference>
<dbReference type="SUPFAM" id="SSF88946">
    <property type="entry name" value="Sigma2 domain of RNA polymerase sigma factors"/>
    <property type="match status" value="1"/>
</dbReference>
<dbReference type="InterPro" id="IPR013324">
    <property type="entry name" value="RNA_pol_sigma_r3/r4-like"/>
</dbReference>
<evidence type="ECO:0000313" key="8">
    <source>
        <dbReference type="EMBL" id="MEV0708621.1"/>
    </source>
</evidence>
<feature type="domain" description="HTH cro/C1-type" evidence="7">
    <location>
        <begin position="236"/>
        <end position="257"/>
    </location>
</feature>
<keyword evidence="9" id="KW-1185">Reference proteome</keyword>
<dbReference type="CDD" id="cd06171">
    <property type="entry name" value="Sigma70_r4"/>
    <property type="match status" value="1"/>
</dbReference>
<keyword evidence="5" id="KW-0238">DNA-binding</keyword>
<dbReference type="NCBIfam" id="TIGR02980">
    <property type="entry name" value="SigBFG"/>
    <property type="match status" value="1"/>
</dbReference>
<dbReference type="Pfam" id="PF04539">
    <property type="entry name" value="Sigma70_r3"/>
    <property type="match status" value="1"/>
</dbReference>
<keyword evidence="6" id="KW-0804">Transcription</keyword>
<keyword evidence="3" id="KW-0805">Transcription regulation</keyword>
<dbReference type="InterPro" id="IPR000943">
    <property type="entry name" value="RNA_pol_sigma70"/>
</dbReference>
<gene>
    <name evidence="8" type="ORF">AB0I48_13735</name>
</gene>